<evidence type="ECO:0000313" key="27">
    <source>
        <dbReference type="Proteomes" id="UP001732720"/>
    </source>
</evidence>
<organism evidence="28">
    <name type="scientific">Castor canadensis</name>
    <name type="common">American beaver</name>
    <dbReference type="NCBI Taxonomy" id="51338"/>
    <lineage>
        <taxon>Eukaryota</taxon>
        <taxon>Metazoa</taxon>
        <taxon>Chordata</taxon>
        <taxon>Craniata</taxon>
        <taxon>Vertebrata</taxon>
        <taxon>Euteleostomi</taxon>
        <taxon>Mammalia</taxon>
        <taxon>Eutheria</taxon>
        <taxon>Euarchontoglires</taxon>
        <taxon>Glires</taxon>
        <taxon>Rodentia</taxon>
        <taxon>Castorimorpha</taxon>
        <taxon>Castoridae</taxon>
        <taxon>Castor</taxon>
    </lineage>
</organism>
<dbReference type="GO" id="GO:0003779">
    <property type="term" value="F:actin binding"/>
    <property type="evidence" value="ECO:0007669"/>
    <property type="project" value="UniProtKB-KW"/>
</dbReference>
<feature type="compositionally biased region" description="Polar residues" evidence="24">
    <location>
        <begin position="127"/>
        <end position="142"/>
    </location>
</feature>
<evidence type="ECO:0000256" key="12">
    <source>
        <dbReference type="ARBA" id="ARBA00022833"/>
    </source>
</evidence>
<dbReference type="GO" id="GO:0006954">
    <property type="term" value="P:inflammatory response"/>
    <property type="evidence" value="ECO:0007669"/>
    <property type="project" value="UniProtKB-KW"/>
</dbReference>
<keyword evidence="16" id="KW-0009">Actin-binding</keyword>
<gene>
    <name evidence="28" type="primary">Mefv</name>
</gene>
<feature type="compositionally biased region" description="Polar residues" evidence="24">
    <location>
        <begin position="92"/>
        <end position="108"/>
    </location>
</feature>
<keyword evidence="17" id="KW-0206">Cytoskeleton</keyword>
<dbReference type="FunFam" id="1.10.533.10:FF:000048">
    <property type="entry name" value="MEFV, pyrin innate immunity regulator"/>
    <property type="match status" value="1"/>
</dbReference>
<dbReference type="CTD" id="4210"/>
<dbReference type="GO" id="GO:0005776">
    <property type="term" value="C:autophagosome"/>
    <property type="evidence" value="ECO:0007669"/>
    <property type="project" value="UniProtKB-SubCell"/>
</dbReference>
<sequence length="621" mass="69750">MAKTLSDHLLNILEELVPYDFEKFKFKLQNTSLEKDHSRIPRSHVQMARPVKLATLLVTHYGEEYAVRLTLQVLRSINQRLLAEELHRATGQEYSAQESGIDTSAVSSRESKPKNLKELDGQEGDGQRQSSNGAVDMQSSQPEAGRGPQKKCQSKRRDQKVPEDTQSKLWARGTVAISRRGPLTTQMPGDKDSRVSAQLRRNASSAGRLQGLCNVALGRRESKKFEVYLPSGKKRPKSLEIPISSGEGELPNPETFLIAEQSRNANSDSAATPRVALEKGSRNPEHSVVLQELAFGSTPSNAPLPGEKKCTASWEESGTGEPETPEALGKVAGGICHKPSNPELLSSSGRPQDEAACHLCHTQEGSPRCSQCQASLAKNSSRGLSPQPVPHCQRHLKQMQLLFCEDHGEAICLICRLSQEHRGHWVRPIQEAAIEYKEQIQKHLEHLKELRKSGEEQRLQGDKKTENFLKQTESQKQRVRCQLEKLGRFLEQQEQLFMAWLEELGQTIGQARETYGIQVSRDIARLDKLIGELEAKQGQSEWELMQDIGVTLHRARMITIPEPWITPPDMKEKIHLLYQKSEFVEKSMQRFSEIMRSEMETFSVPELIGTQAHAINAILDP</sequence>
<dbReference type="PANTHER" id="PTHR24103">
    <property type="entry name" value="E3 UBIQUITIN-PROTEIN LIGASE TRIM"/>
    <property type="match status" value="1"/>
</dbReference>
<dbReference type="GeneID" id="109700602"/>
<keyword evidence="20" id="KW-0968">Cytoplasmic vesicle</keyword>
<name>A0A8B7WBB5_CASCN</name>
<evidence type="ECO:0000256" key="19">
    <source>
        <dbReference type="ARBA" id="ARBA00023273"/>
    </source>
</evidence>
<dbReference type="Pfam" id="PF02758">
    <property type="entry name" value="PYRIN"/>
    <property type="match status" value="1"/>
</dbReference>
<evidence type="ECO:0000256" key="22">
    <source>
        <dbReference type="ARBA" id="ARBA00071077"/>
    </source>
</evidence>
<evidence type="ECO:0000256" key="15">
    <source>
        <dbReference type="ARBA" id="ARBA00023198"/>
    </source>
</evidence>
<dbReference type="SMART" id="SM00336">
    <property type="entry name" value="BBOX"/>
    <property type="match status" value="1"/>
</dbReference>
<dbReference type="InterPro" id="IPR000315">
    <property type="entry name" value="Znf_B-box"/>
</dbReference>
<dbReference type="GO" id="GO:0005874">
    <property type="term" value="C:microtubule"/>
    <property type="evidence" value="ECO:0007669"/>
    <property type="project" value="UniProtKB-KW"/>
</dbReference>
<evidence type="ECO:0000256" key="20">
    <source>
        <dbReference type="ARBA" id="ARBA00023329"/>
    </source>
</evidence>
<evidence type="ECO:0000256" key="6">
    <source>
        <dbReference type="ARBA" id="ARBA00022490"/>
    </source>
</evidence>
<evidence type="ECO:0000256" key="11">
    <source>
        <dbReference type="ARBA" id="ARBA00022771"/>
    </source>
</evidence>
<evidence type="ECO:0000256" key="5">
    <source>
        <dbReference type="ARBA" id="ARBA00004510"/>
    </source>
</evidence>
<evidence type="ECO:0000259" key="25">
    <source>
        <dbReference type="PROSITE" id="PS50119"/>
    </source>
</evidence>
<dbReference type="InterPro" id="IPR011029">
    <property type="entry name" value="DEATH-like_dom_sf"/>
</dbReference>
<evidence type="ECO:0000256" key="13">
    <source>
        <dbReference type="ARBA" id="ARBA00022859"/>
    </source>
</evidence>
<dbReference type="AlphaFoldDB" id="A0A8B7WBB5"/>
<evidence type="ECO:0000256" key="3">
    <source>
        <dbReference type="ARBA" id="ARBA00004419"/>
    </source>
</evidence>
<keyword evidence="9" id="KW-0493">Microtubule</keyword>
<dbReference type="CDD" id="cd08321">
    <property type="entry name" value="Pyrin_ASC-like"/>
    <property type="match status" value="1"/>
</dbReference>
<dbReference type="GO" id="GO:0030027">
    <property type="term" value="C:lamellipodium"/>
    <property type="evidence" value="ECO:0007669"/>
    <property type="project" value="UniProtKB-SubCell"/>
</dbReference>
<dbReference type="InterPro" id="IPR004020">
    <property type="entry name" value="DAPIN"/>
</dbReference>
<dbReference type="RefSeq" id="XP_020041456.1">
    <property type="nucleotide sequence ID" value="XM_020185867.1"/>
</dbReference>
<feature type="domain" description="B box-type" evidence="25">
    <location>
        <begin position="387"/>
        <end position="429"/>
    </location>
</feature>
<keyword evidence="18" id="KW-0539">Nucleus</keyword>
<dbReference type="KEGG" id="ccan:109700602"/>
<evidence type="ECO:0000256" key="18">
    <source>
        <dbReference type="ARBA" id="ARBA00023242"/>
    </source>
</evidence>
<comment type="subunit">
    <text evidence="21">Homotrimer. Interacts (via the B box-type zinc finger) with PSTPIP1. Interacts (via the B30.2/SPRY domain) with several components of the inflammasome complex, including CASP1 p20 and p10 subunits, CASP5, PYCARD, NLRP1, NLRP2 and NLRP3, as well as with unprocessed IL1B; this interaction may lead to autophagic degradation of these proteins. Component of the AIM2 PANoptosome complex, a multiprotein complex that drives inflammatory cell death (PANoptosis). Interacts with NFKBIA and RELA. Interacts weakly with VASP and ACTR3. Interacts with active ULK1 (phosphorylated on 'Ser-317') and BECN1 simultaneously. Also interacts with ATG16L1 (via WD repeats), and with ATG8 family members, including GABARAP, GABARAPL1 and, to a lesser extent, GABARAPL2, MAP1LC3A/LC3A and MAP1LC3C/LC3C. Interacts with TRIM21. Interacts with YWHAB, YWHAE, YWHAG, YWHAH, YWHAQ and YWHAZ; the interaction is required for the down-regulation of pyrin pro-inflammatory activity.</text>
</comment>
<evidence type="ECO:0000313" key="28">
    <source>
        <dbReference type="RefSeq" id="XP_020041456.1"/>
    </source>
</evidence>
<evidence type="ECO:0000256" key="7">
    <source>
        <dbReference type="ARBA" id="ARBA00022553"/>
    </source>
</evidence>
<feature type="domain" description="Pyrin" evidence="26">
    <location>
        <begin position="1"/>
        <end position="92"/>
    </location>
</feature>
<dbReference type="Proteomes" id="UP001732720">
    <property type="component" value="Chromosome 17"/>
</dbReference>
<proteinExistence type="predicted"/>
<keyword evidence="15" id="KW-0395">Inflammatory response</keyword>
<evidence type="ECO:0000256" key="10">
    <source>
        <dbReference type="ARBA" id="ARBA00022723"/>
    </source>
</evidence>
<evidence type="ECO:0000256" key="9">
    <source>
        <dbReference type="ARBA" id="ARBA00022701"/>
    </source>
</evidence>
<keyword evidence="27" id="KW-1185">Reference proteome</keyword>
<evidence type="ECO:0000256" key="2">
    <source>
        <dbReference type="ARBA" id="ARBA00004245"/>
    </source>
</evidence>
<protein>
    <recommendedName>
        <fullName evidence="22">Pyrin</fullName>
    </recommendedName>
</protein>
<evidence type="ECO:0000256" key="1">
    <source>
        <dbReference type="ARBA" id="ARBA00004123"/>
    </source>
</evidence>
<evidence type="ECO:0000256" key="14">
    <source>
        <dbReference type="ARBA" id="ARBA00023054"/>
    </source>
</evidence>
<dbReference type="Gene3D" id="3.30.160.60">
    <property type="entry name" value="Classic Zinc Finger"/>
    <property type="match status" value="1"/>
</dbReference>
<dbReference type="Pfam" id="PF00643">
    <property type="entry name" value="zf-B_box"/>
    <property type="match status" value="1"/>
</dbReference>
<dbReference type="OrthoDB" id="9445371at2759"/>
<keyword evidence="7" id="KW-0597">Phosphoprotein</keyword>
<keyword evidence="11 23" id="KW-0863">Zinc-finger</keyword>
<dbReference type="GO" id="GO:0045087">
    <property type="term" value="P:innate immune response"/>
    <property type="evidence" value="ECO:0007669"/>
    <property type="project" value="UniProtKB-KW"/>
</dbReference>
<keyword evidence="14" id="KW-0175">Coiled coil</keyword>
<feature type="region of interest" description="Disordered" evidence="24">
    <location>
        <begin position="296"/>
        <end position="324"/>
    </location>
</feature>
<dbReference type="PROSITE" id="PS50119">
    <property type="entry name" value="ZF_BBOX"/>
    <property type="match status" value="1"/>
</dbReference>
<evidence type="ECO:0000256" key="24">
    <source>
        <dbReference type="SAM" id="MobiDB-lite"/>
    </source>
</evidence>
<dbReference type="InterPro" id="IPR050143">
    <property type="entry name" value="TRIM/RBCC"/>
</dbReference>
<evidence type="ECO:0000256" key="16">
    <source>
        <dbReference type="ARBA" id="ARBA00023203"/>
    </source>
</evidence>
<evidence type="ECO:0000256" key="17">
    <source>
        <dbReference type="ARBA" id="ARBA00023212"/>
    </source>
</evidence>
<dbReference type="GO" id="GO:0050727">
    <property type="term" value="P:regulation of inflammatory response"/>
    <property type="evidence" value="ECO:0007669"/>
    <property type="project" value="UniProtKB-ARBA"/>
</dbReference>
<dbReference type="GO" id="GO:0032731">
    <property type="term" value="P:positive regulation of interleukin-1 beta production"/>
    <property type="evidence" value="ECO:0007669"/>
    <property type="project" value="UniProtKB-ARBA"/>
</dbReference>
<keyword evidence="12" id="KW-0862">Zinc</keyword>
<feature type="compositionally biased region" description="Low complexity" evidence="24">
    <location>
        <begin position="313"/>
        <end position="324"/>
    </location>
</feature>
<dbReference type="SUPFAM" id="SSF57845">
    <property type="entry name" value="B-box zinc-binding domain"/>
    <property type="match status" value="1"/>
</dbReference>
<keyword evidence="19" id="KW-0966">Cell projection</keyword>
<reference evidence="28" key="1">
    <citation type="submission" date="2025-08" db="UniProtKB">
        <authorList>
            <consortium name="RefSeq"/>
        </authorList>
    </citation>
    <scope>IDENTIFICATION</scope>
    <source>
        <tissue evidence="28">Leukocyte</tissue>
    </source>
</reference>
<feature type="compositionally biased region" description="Basic and acidic residues" evidence="24">
    <location>
        <begin position="155"/>
        <end position="166"/>
    </location>
</feature>
<keyword evidence="6" id="KW-0963">Cytoplasm</keyword>
<evidence type="ECO:0000256" key="21">
    <source>
        <dbReference type="ARBA" id="ARBA00066012"/>
    </source>
</evidence>
<dbReference type="GO" id="GO:0008270">
    <property type="term" value="F:zinc ion binding"/>
    <property type="evidence" value="ECO:0007669"/>
    <property type="project" value="UniProtKB-KW"/>
</dbReference>
<dbReference type="GO" id="GO:0001726">
    <property type="term" value="C:ruffle"/>
    <property type="evidence" value="ECO:0007669"/>
    <property type="project" value="UniProtKB-SubCell"/>
</dbReference>
<evidence type="ECO:0000259" key="26">
    <source>
        <dbReference type="PROSITE" id="PS50824"/>
    </source>
</evidence>
<feature type="region of interest" description="Disordered" evidence="24">
    <location>
        <begin position="263"/>
        <end position="283"/>
    </location>
</feature>
<keyword evidence="13" id="KW-0391">Immunity</keyword>
<evidence type="ECO:0000256" key="23">
    <source>
        <dbReference type="PROSITE-ProRule" id="PRU00024"/>
    </source>
</evidence>
<evidence type="ECO:0000256" key="8">
    <source>
        <dbReference type="ARBA" id="ARBA00022588"/>
    </source>
</evidence>
<dbReference type="GO" id="GO:0031410">
    <property type="term" value="C:cytoplasmic vesicle"/>
    <property type="evidence" value="ECO:0007669"/>
    <property type="project" value="UniProtKB-KW"/>
</dbReference>
<dbReference type="GO" id="GO:0005634">
    <property type="term" value="C:nucleus"/>
    <property type="evidence" value="ECO:0007669"/>
    <property type="project" value="UniProtKB-SubCell"/>
</dbReference>
<dbReference type="Gene3D" id="1.10.533.10">
    <property type="entry name" value="Death Domain, Fas"/>
    <property type="match status" value="1"/>
</dbReference>
<dbReference type="RefSeq" id="XP_020041456.1">
    <property type="nucleotide sequence ID" value="XM_020185867.2"/>
</dbReference>
<comment type="subcellular location">
    <subcellularLocation>
        <location evidence="5">Cell projection</location>
        <location evidence="5">Lamellipodium</location>
    </subcellularLocation>
    <subcellularLocation>
        <location evidence="4">Cell projection</location>
        <location evidence="4">Ruffle</location>
    </subcellularLocation>
    <subcellularLocation>
        <location evidence="2">Cytoplasm</location>
        <location evidence="2">Cytoskeleton</location>
    </subcellularLocation>
    <subcellularLocation>
        <location evidence="3">Cytoplasmic vesicle</location>
        <location evidence="3">Autophagosome</location>
    </subcellularLocation>
    <subcellularLocation>
        <location evidence="1">Nucleus</location>
    </subcellularLocation>
</comment>
<dbReference type="SUPFAM" id="SSF47986">
    <property type="entry name" value="DEATH domain"/>
    <property type="match status" value="1"/>
</dbReference>
<accession>A0A8B7WBB5</accession>
<evidence type="ECO:0000256" key="4">
    <source>
        <dbReference type="ARBA" id="ARBA00004466"/>
    </source>
</evidence>
<dbReference type="SMART" id="SM01289">
    <property type="entry name" value="PYRIN"/>
    <property type="match status" value="1"/>
</dbReference>
<feature type="region of interest" description="Disordered" evidence="24">
    <location>
        <begin position="89"/>
        <end position="194"/>
    </location>
</feature>
<keyword evidence="8" id="KW-0399">Innate immunity</keyword>
<keyword evidence="10" id="KW-0479">Metal-binding</keyword>
<feature type="compositionally biased region" description="Basic and acidic residues" evidence="24">
    <location>
        <begin position="109"/>
        <end position="120"/>
    </location>
</feature>
<dbReference type="PROSITE" id="PS50824">
    <property type="entry name" value="DAPIN"/>
    <property type="match status" value="1"/>
</dbReference>